<reference evidence="2 3" key="1">
    <citation type="submission" date="2016-10" db="EMBL/GenBank/DDBJ databases">
        <authorList>
            <person name="de Groot N.N."/>
        </authorList>
    </citation>
    <scope>NUCLEOTIDE SEQUENCE [LARGE SCALE GENOMIC DNA]</scope>
    <source>
        <strain evidence="2 3">DSM 15019</strain>
    </source>
</reference>
<feature type="compositionally biased region" description="Acidic residues" evidence="1">
    <location>
        <begin position="86"/>
        <end position="96"/>
    </location>
</feature>
<dbReference type="AlphaFoldDB" id="A0A1H1MB93"/>
<organism evidence="2 3">
    <name type="scientific">Microbacterium paraoxydans</name>
    <dbReference type="NCBI Taxonomy" id="199592"/>
    <lineage>
        <taxon>Bacteria</taxon>
        <taxon>Bacillati</taxon>
        <taxon>Actinomycetota</taxon>
        <taxon>Actinomycetes</taxon>
        <taxon>Micrococcales</taxon>
        <taxon>Microbacteriaceae</taxon>
        <taxon>Microbacterium</taxon>
    </lineage>
</organism>
<evidence type="ECO:0000256" key="1">
    <source>
        <dbReference type="SAM" id="MobiDB-lite"/>
    </source>
</evidence>
<dbReference type="EMBL" id="LT629770">
    <property type="protein sequence ID" value="SDR83645.1"/>
    <property type="molecule type" value="Genomic_DNA"/>
</dbReference>
<accession>A0A1H1MB93</accession>
<dbReference type="Proteomes" id="UP000182126">
    <property type="component" value="Chromosome I"/>
</dbReference>
<feature type="region of interest" description="Disordered" evidence="1">
    <location>
        <begin position="72"/>
        <end position="96"/>
    </location>
</feature>
<evidence type="ECO:0000313" key="3">
    <source>
        <dbReference type="Proteomes" id="UP000182126"/>
    </source>
</evidence>
<name>A0A1H1MB93_9MICO</name>
<gene>
    <name evidence="2" type="ORF">SAMN04489809_0448</name>
</gene>
<proteinExistence type="predicted"/>
<protein>
    <submittedName>
        <fullName evidence="2">Uncharacterized protein</fullName>
    </submittedName>
</protein>
<sequence>MHKIVMTPTTRISIDRETFILAEDCDVGDLMGRIESASHGESGFVTFASRFETLSVLVTRYTRVVVSVEHSVGEAPGSETGAAQDWYDDYPGDNWV</sequence>
<evidence type="ECO:0000313" key="2">
    <source>
        <dbReference type="EMBL" id="SDR83645.1"/>
    </source>
</evidence>